<dbReference type="PANTHER" id="PTHR43370">
    <property type="entry name" value="SUGAR ABC TRANSPORTER INTEGRAL MEMBRANE PROTEIN-RELATED"/>
    <property type="match status" value="1"/>
</dbReference>
<protein>
    <submittedName>
        <fullName evidence="7">Inner-membrane translocator</fullName>
    </submittedName>
</protein>
<sequence>MNNIESFILSTLSATVRAGTPLLFAVLGTIFTERSGVMNLGLEGLMLVGAIGGFVASYQTSNLLLAILVAMLAGAVLGLVHAFFTVTLRVNQIVSGLAITMLGTGLSGLWGRDYIGVIAKRFQPIRIPVLSDIPYLGQILFSHDLLVYISFLLVPVMWFFIYKTRPGLTLRAVGESPDAADAKGINVFAVRYIYTILGGSITAIGGAYLSLAYNSMWIENMTAGRGWIAIALVLFATWDPVKALIGAYLFGGITALGLRLQAVGAHVSPDFLKMLPYLLTIVVLFFTSTDTLKRKVGAPTSLGVPYSREERT</sequence>
<organism evidence="7 8">
    <name type="scientific">Mesotoga prima</name>
    <dbReference type="NCBI Taxonomy" id="1184387"/>
    <lineage>
        <taxon>Bacteria</taxon>
        <taxon>Thermotogati</taxon>
        <taxon>Thermotogota</taxon>
        <taxon>Thermotogae</taxon>
        <taxon>Kosmotogales</taxon>
        <taxon>Kosmotogaceae</taxon>
        <taxon>Mesotoga</taxon>
    </lineage>
</organism>
<gene>
    <name evidence="7" type="ORF">XD94_1675</name>
</gene>
<evidence type="ECO:0000313" key="8">
    <source>
        <dbReference type="Proteomes" id="UP000054092"/>
    </source>
</evidence>
<dbReference type="InterPro" id="IPR001851">
    <property type="entry name" value="ABC_transp_permease"/>
</dbReference>
<evidence type="ECO:0000256" key="3">
    <source>
        <dbReference type="ARBA" id="ARBA00022692"/>
    </source>
</evidence>
<feature type="transmembrane region" description="Helical" evidence="6">
    <location>
        <begin position="90"/>
        <end position="111"/>
    </location>
</feature>
<evidence type="ECO:0000256" key="1">
    <source>
        <dbReference type="ARBA" id="ARBA00004651"/>
    </source>
</evidence>
<evidence type="ECO:0000256" key="5">
    <source>
        <dbReference type="ARBA" id="ARBA00023136"/>
    </source>
</evidence>
<dbReference type="PANTHER" id="PTHR43370:SF2">
    <property type="entry name" value="ABC TRANSPORTER PERMEASE PROTEIN"/>
    <property type="match status" value="1"/>
</dbReference>
<proteinExistence type="predicted"/>
<dbReference type="CDD" id="cd06580">
    <property type="entry name" value="TM_PBP1_transp_TpRbsC_like"/>
    <property type="match status" value="1"/>
</dbReference>
<evidence type="ECO:0000256" key="4">
    <source>
        <dbReference type="ARBA" id="ARBA00022989"/>
    </source>
</evidence>
<dbReference type="EMBL" id="LGGP01000360">
    <property type="protein sequence ID" value="KUK78599.1"/>
    <property type="molecule type" value="Genomic_DNA"/>
</dbReference>
<comment type="caution">
    <text evidence="7">The sequence shown here is derived from an EMBL/GenBank/DDBJ whole genome shotgun (WGS) entry which is preliminary data.</text>
</comment>
<dbReference type="Pfam" id="PF02653">
    <property type="entry name" value="BPD_transp_2"/>
    <property type="match status" value="1"/>
</dbReference>
<feature type="transmembrane region" description="Helical" evidence="6">
    <location>
        <begin position="271"/>
        <end position="287"/>
    </location>
</feature>
<feature type="transmembrane region" description="Helical" evidence="6">
    <location>
        <begin position="7"/>
        <end position="31"/>
    </location>
</feature>
<keyword evidence="4 6" id="KW-1133">Transmembrane helix</keyword>
<feature type="transmembrane region" description="Helical" evidence="6">
    <location>
        <begin position="226"/>
        <end position="251"/>
    </location>
</feature>
<dbReference type="GO" id="GO:0005886">
    <property type="term" value="C:plasma membrane"/>
    <property type="evidence" value="ECO:0007669"/>
    <property type="project" value="UniProtKB-SubCell"/>
</dbReference>
<dbReference type="AlphaFoldDB" id="A0A101HKQ2"/>
<evidence type="ECO:0000313" key="7">
    <source>
        <dbReference type="EMBL" id="KUK78599.1"/>
    </source>
</evidence>
<evidence type="ECO:0000256" key="2">
    <source>
        <dbReference type="ARBA" id="ARBA00022475"/>
    </source>
</evidence>
<feature type="transmembrane region" description="Helical" evidence="6">
    <location>
        <begin position="145"/>
        <end position="162"/>
    </location>
</feature>
<accession>A0A101HKQ2</accession>
<reference evidence="8" key="1">
    <citation type="journal article" date="2015" name="MBio">
        <title>Genome-Resolved Metagenomic Analysis Reveals Roles for Candidate Phyla and Other Microbial Community Members in Biogeochemical Transformations in Oil Reservoirs.</title>
        <authorList>
            <person name="Hu P."/>
            <person name="Tom L."/>
            <person name="Singh A."/>
            <person name="Thomas B.C."/>
            <person name="Baker B.J."/>
            <person name="Piceno Y.M."/>
            <person name="Andersen G.L."/>
            <person name="Banfield J.F."/>
        </authorList>
    </citation>
    <scope>NUCLEOTIDE SEQUENCE [LARGE SCALE GENOMIC DNA]</scope>
</reference>
<dbReference type="PATRIC" id="fig|1184387.3.peg.61"/>
<comment type="subcellular location">
    <subcellularLocation>
        <location evidence="1">Cell membrane</location>
        <topology evidence="1">Multi-pass membrane protein</topology>
    </subcellularLocation>
</comment>
<keyword evidence="5 6" id="KW-0472">Membrane</keyword>
<keyword evidence="3 6" id="KW-0812">Transmembrane</keyword>
<keyword evidence="2" id="KW-1003">Cell membrane</keyword>
<name>A0A101HKQ2_9BACT</name>
<feature type="transmembrane region" description="Helical" evidence="6">
    <location>
        <begin position="37"/>
        <end position="56"/>
    </location>
</feature>
<dbReference type="Proteomes" id="UP000054092">
    <property type="component" value="Unassembled WGS sequence"/>
</dbReference>
<evidence type="ECO:0000256" key="6">
    <source>
        <dbReference type="SAM" id="Phobius"/>
    </source>
</evidence>
<feature type="transmembrane region" description="Helical" evidence="6">
    <location>
        <begin position="63"/>
        <end position="84"/>
    </location>
</feature>
<dbReference type="GO" id="GO:0022857">
    <property type="term" value="F:transmembrane transporter activity"/>
    <property type="evidence" value="ECO:0007669"/>
    <property type="project" value="InterPro"/>
</dbReference>
<feature type="transmembrane region" description="Helical" evidence="6">
    <location>
        <begin position="192"/>
        <end position="214"/>
    </location>
</feature>